<comment type="caution">
    <text evidence="3">The sequence shown here is derived from an EMBL/GenBank/DDBJ whole genome shotgun (WGS) entry which is preliminary data.</text>
</comment>
<reference evidence="3 4" key="1">
    <citation type="journal article" date="2012" name="Plant Cell">
        <title>Genome comparison of barley and maize smut fungi reveals targeted loss of RNA silencing components and species-specific presence of transposable elements.</title>
        <authorList>
            <person name="Laurie J.D."/>
            <person name="Ali S."/>
            <person name="Linning R."/>
            <person name="Mannhaupt G."/>
            <person name="Wong P."/>
            <person name="Gueldener U."/>
            <person name="Muensterkoetter M."/>
            <person name="Moore R."/>
            <person name="Kahmann R."/>
            <person name="Bakkeren G."/>
            <person name="Schirawski J."/>
        </authorList>
    </citation>
    <scope>NUCLEOTIDE SEQUENCE [LARGE SCALE GENOMIC DNA]</scope>
    <source>
        <strain evidence="4">Uh4875-4</strain>
    </source>
</reference>
<feature type="region of interest" description="Disordered" evidence="1">
    <location>
        <begin position="524"/>
        <end position="572"/>
    </location>
</feature>
<evidence type="ECO:0000259" key="2">
    <source>
        <dbReference type="SMART" id="SM00577"/>
    </source>
</evidence>
<feature type="region of interest" description="Disordered" evidence="1">
    <location>
        <begin position="414"/>
        <end position="458"/>
    </location>
</feature>
<evidence type="ECO:0000313" key="3">
    <source>
        <dbReference type="EMBL" id="CCF50089.1"/>
    </source>
</evidence>
<dbReference type="Proteomes" id="UP000006174">
    <property type="component" value="Unassembled WGS sequence"/>
</dbReference>
<dbReference type="Gene3D" id="3.40.50.1000">
    <property type="entry name" value="HAD superfamily/HAD-like"/>
    <property type="match status" value="1"/>
</dbReference>
<keyword evidence="4" id="KW-1185">Reference proteome</keyword>
<feature type="region of interest" description="Disordered" evidence="1">
    <location>
        <begin position="94"/>
        <end position="210"/>
    </location>
</feature>
<feature type="compositionally biased region" description="Basic and acidic residues" evidence="1">
    <location>
        <begin position="560"/>
        <end position="572"/>
    </location>
</feature>
<dbReference type="PANTHER" id="PTHR12210">
    <property type="entry name" value="DULLARD PROTEIN PHOSPHATASE"/>
    <property type="match status" value="1"/>
</dbReference>
<dbReference type="HOGENOM" id="CLU_022343_0_0_1"/>
<dbReference type="OMA" id="PHGSHFW"/>
<dbReference type="eggNOG" id="KOG1605">
    <property type="taxonomic scope" value="Eukaryota"/>
</dbReference>
<sequence>MSSPYRTPHHQHQQHQSGGYASGSSRHRQAVRGQDSRPQQYQSQPYAGYGYVSYGSQYQDDCAYGGYGSGGYYESYPAAYYPSQQQRYEHPYYGRAQGYPHSHRNPGGPNGSGSGGGCRANNGWEAQTPHRHGAGAGSAIKGAPEAPKKMRQAAQHSQYVYNQHLSSYPPPPANYYQQTQQREYHSNSRYSPYTRNNDNLNSLNSSDVRMTPPRILQASIRSYPRDSYILTASQPSTLLSDAEAGARKLLVILDLNGTLVFRAKRGNGRAVDSVRAVPRPYLFCFLRYCLGTPSFTPAHPNQGSEGEGKRDKPHGSHFWSTRSEPQSSGQAEVVVWSSAQPLNVDSMVKASFDPSIRSQLKRVWARDTLVPNRFFALKAESIKDLEIVWAELNAFASQRPSPARLLAEYRDRLDRERPDDVAPTSPAGGGGGGGGGGGNKYEGKHNKHKQVEAKEKEREKISAALEAALEAEKLGPWGQHNTVLVDDSVTKARLQPYNQLVIPEFGEKDAAMMRKFILQQLPSDAEEKGSEGELEYASDLSIPEMKAPPSSTTNGGDQEIQPKSEEKKKKPIPESRLDDVLLQTIGVLSVLRYQSNVSSFIRAGGIKGYGEPTTALNEKQKGANVEHGNTPEYWAEKGRKACEEAGIQVKAWVPGEAANATAALL</sequence>
<feature type="region of interest" description="Disordered" evidence="1">
    <location>
        <begin position="1"/>
        <end position="43"/>
    </location>
</feature>
<feature type="compositionally biased region" description="Gly residues" evidence="1">
    <location>
        <begin position="427"/>
        <end position="440"/>
    </location>
</feature>
<feature type="compositionally biased region" description="Polar residues" evidence="1">
    <location>
        <begin position="175"/>
        <end position="195"/>
    </location>
</feature>
<gene>
    <name evidence="3" type="ORF">UHOR_07061</name>
</gene>
<proteinExistence type="predicted"/>
<feature type="region of interest" description="Disordered" evidence="1">
    <location>
        <begin position="296"/>
        <end position="326"/>
    </location>
</feature>
<feature type="compositionally biased region" description="Gly residues" evidence="1">
    <location>
        <begin position="108"/>
        <end position="118"/>
    </location>
</feature>
<dbReference type="STRING" id="1128400.I2FT46"/>
<dbReference type="EMBL" id="CAGI01000151">
    <property type="protein sequence ID" value="CCF50089.1"/>
    <property type="molecule type" value="Genomic_DNA"/>
</dbReference>
<feature type="domain" description="FCP1 homology" evidence="2">
    <location>
        <begin position="247"/>
        <end position="512"/>
    </location>
</feature>
<dbReference type="InterPro" id="IPR004274">
    <property type="entry name" value="FCP1_dom"/>
</dbReference>
<dbReference type="InterPro" id="IPR023214">
    <property type="entry name" value="HAD_sf"/>
</dbReference>
<dbReference type="InterPro" id="IPR050365">
    <property type="entry name" value="TIM50"/>
</dbReference>
<feature type="compositionally biased region" description="Basic and acidic residues" evidence="1">
    <location>
        <begin position="441"/>
        <end position="458"/>
    </location>
</feature>
<feature type="compositionally biased region" description="Polar residues" evidence="1">
    <location>
        <begin position="154"/>
        <end position="166"/>
    </location>
</feature>
<protein>
    <recommendedName>
        <fullName evidence="2">FCP1 homology domain-containing protein</fullName>
    </recommendedName>
</protein>
<name>I2FT46_USTHO</name>
<evidence type="ECO:0000256" key="1">
    <source>
        <dbReference type="SAM" id="MobiDB-lite"/>
    </source>
</evidence>
<feature type="compositionally biased region" description="Low complexity" evidence="1">
    <location>
        <begin position="196"/>
        <end position="207"/>
    </location>
</feature>
<evidence type="ECO:0000313" key="4">
    <source>
        <dbReference type="Proteomes" id="UP000006174"/>
    </source>
</evidence>
<organism evidence="3 4">
    <name type="scientific">Ustilago hordei</name>
    <name type="common">Barley covered smut fungus</name>
    <dbReference type="NCBI Taxonomy" id="120017"/>
    <lineage>
        <taxon>Eukaryota</taxon>
        <taxon>Fungi</taxon>
        <taxon>Dikarya</taxon>
        <taxon>Basidiomycota</taxon>
        <taxon>Ustilaginomycotina</taxon>
        <taxon>Ustilaginomycetes</taxon>
        <taxon>Ustilaginales</taxon>
        <taxon>Ustilaginaceae</taxon>
        <taxon>Ustilago</taxon>
    </lineage>
</organism>
<dbReference type="AlphaFoldDB" id="I2FT46"/>
<dbReference type="OrthoDB" id="1711508at2759"/>
<accession>I2FT46</accession>
<dbReference type="SMART" id="SM00577">
    <property type="entry name" value="CPDc"/>
    <property type="match status" value="1"/>
</dbReference>